<dbReference type="PANTHER" id="PTHR11229">
    <property type="entry name" value="50S RIBOSOMAL PROTEIN L3"/>
    <property type="match status" value="1"/>
</dbReference>
<dbReference type="PANTHER" id="PTHR11229:SF16">
    <property type="entry name" value="LARGE RIBOSOMAL SUBUNIT PROTEIN UL3C"/>
    <property type="match status" value="1"/>
</dbReference>
<keyword evidence="3" id="KW-0694">RNA-binding</keyword>
<feature type="region of interest" description="Disordered" evidence="6">
    <location>
        <begin position="126"/>
        <end position="150"/>
    </location>
</feature>
<dbReference type="PROSITE" id="PS00474">
    <property type="entry name" value="RIBOSOMAL_L3"/>
    <property type="match status" value="1"/>
</dbReference>
<evidence type="ECO:0000256" key="1">
    <source>
        <dbReference type="ARBA" id="ARBA00006540"/>
    </source>
</evidence>
<keyword evidence="5" id="KW-0687">Ribonucleoprotein</keyword>
<name>A0A0F9FVA5_9ZZZZ</name>
<evidence type="ECO:0000256" key="2">
    <source>
        <dbReference type="ARBA" id="ARBA00022730"/>
    </source>
</evidence>
<dbReference type="InterPro" id="IPR019926">
    <property type="entry name" value="Ribosomal_uL3_CS"/>
</dbReference>
<keyword evidence="4" id="KW-0689">Ribosomal protein</keyword>
<accession>A0A0F9FVA5</accession>
<proteinExistence type="inferred from homology"/>
<dbReference type="InterPro" id="IPR000597">
    <property type="entry name" value="Ribosomal_uL3"/>
</dbReference>
<dbReference type="Pfam" id="PF00297">
    <property type="entry name" value="Ribosomal_L3"/>
    <property type="match status" value="1"/>
</dbReference>
<dbReference type="FunFam" id="2.40.30.10:FF:000004">
    <property type="entry name" value="50S ribosomal protein L3"/>
    <property type="match status" value="1"/>
</dbReference>
<evidence type="ECO:0000313" key="7">
    <source>
        <dbReference type="EMBL" id="KKL90349.1"/>
    </source>
</evidence>
<organism evidence="7">
    <name type="scientific">marine sediment metagenome</name>
    <dbReference type="NCBI Taxonomy" id="412755"/>
    <lineage>
        <taxon>unclassified sequences</taxon>
        <taxon>metagenomes</taxon>
        <taxon>ecological metagenomes</taxon>
    </lineage>
</organism>
<evidence type="ECO:0008006" key="8">
    <source>
        <dbReference type="Google" id="ProtNLM"/>
    </source>
</evidence>
<dbReference type="SUPFAM" id="SSF50447">
    <property type="entry name" value="Translation proteins"/>
    <property type="match status" value="1"/>
</dbReference>
<evidence type="ECO:0000256" key="5">
    <source>
        <dbReference type="ARBA" id="ARBA00023274"/>
    </source>
</evidence>
<protein>
    <recommendedName>
        <fullName evidence="8">50S ribosomal protein L3</fullName>
    </recommendedName>
</protein>
<evidence type="ECO:0000256" key="6">
    <source>
        <dbReference type="SAM" id="MobiDB-lite"/>
    </source>
</evidence>
<dbReference type="GO" id="GO:0006412">
    <property type="term" value="P:translation"/>
    <property type="evidence" value="ECO:0007669"/>
    <property type="project" value="InterPro"/>
</dbReference>
<reference evidence="7" key="1">
    <citation type="journal article" date="2015" name="Nature">
        <title>Complex archaea that bridge the gap between prokaryotes and eukaryotes.</title>
        <authorList>
            <person name="Spang A."/>
            <person name="Saw J.H."/>
            <person name="Jorgensen S.L."/>
            <person name="Zaremba-Niedzwiedzka K."/>
            <person name="Martijn J."/>
            <person name="Lind A.E."/>
            <person name="van Eijk R."/>
            <person name="Schleper C."/>
            <person name="Guy L."/>
            <person name="Ettema T.J."/>
        </authorList>
    </citation>
    <scope>NUCLEOTIDE SEQUENCE</scope>
</reference>
<sequence>MSIDGILGLKLGITQVFRDDGTAVPVTVIEAGPCTVIQVKTEEGDGYAAVQLGFGVRKRVNSPQKGHMKGLGQFRYLREFRVDDISEWEIGKKVGCEIFQEGDLVDVSGTSKGHGFAGVMKRHGFHGGPRTHGQSDRARAPGSIGAGTDPGRVIKGRKMAGHMGTGQVTVKNLKVVQSDPSRNVLMVQGSVPGNEDTLLRVRRSKRSSRTKLFCKACR</sequence>
<evidence type="ECO:0000256" key="4">
    <source>
        <dbReference type="ARBA" id="ARBA00022980"/>
    </source>
</evidence>
<dbReference type="Gene3D" id="2.40.30.10">
    <property type="entry name" value="Translation factors"/>
    <property type="match status" value="1"/>
</dbReference>
<dbReference type="Gene3D" id="3.30.160.810">
    <property type="match status" value="1"/>
</dbReference>
<dbReference type="InterPro" id="IPR009000">
    <property type="entry name" value="Transl_B-barrel_sf"/>
</dbReference>
<dbReference type="GO" id="GO:0019843">
    <property type="term" value="F:rRNA binding"/>
    <property type="evidence" value="ECO:0007669"/>
    <property type="project" value="UniProtKB-KW"/>
</dbReference>
<dbReference type="HAMAP" id="MF_01325_B">
    <property type="entry name" value="Ribosomal_uL3_B"/>
    <property type="match status" value="1"/>
</dbReference>
<dbReference type="AlphaFoldDB" id="A0A0F9FVA5"/>
<comment type="caution">
    <text evidence="7">The sequence shown here is derived from an EMBL/GenBank/DDBJ whole genome shotgun (WGS) entry which is preliminary data.</text>
</comment>
<dbReference type="NCBIfam" id="TIGR03625">
    <property type="entry name" value="L3_bact"/>
    <property type="match status" value="1"/>
</dbReference>
<dbReference type="EMBL" id="LAZR01020029">
    <property type="protein sequence ID" value="KKL90349.1"/>
    <property type="molecule type" value="Genomic_DNA"/>
</dbReference>
<keyword evidence="2" id="KW-0699">rRNA-binding</keyword>
<dbReference type="GO" id="GO:0022625">
    <property type="term" value="C:cytosolic large ribosomal subunit"/>
    <property type="evidence" value="ECO:0007669"/>
    <property type="project" value="TreeGrafter"/>
</dbReference>
<gene>
    <name evidence="7" type="ORF">LCGC14_1905590</name>
</gene>
<dbReference type="InterPro" id="IPR019927">
    <property type="entry name" value="Ribosomal_uL3_bac/org-type"/>
</dbReference>
<evidence type="ECO:0000256" key="3">
    <source>
        <dbReference type="ARBA" id="ARBA00022884"/>
    </source>
</evidence>
<dbReference type="GO" id="GO:0003735">
    <property type="term" value="F:structural constituent of ribosome"/>
    <property type="evidence" value="ECO:0007669"/>
    <property type="project" value="InterPro"/>
</dbReference>
<comment type="similarity">
    <text evidence="1">Belongs to the universal ribosomal protein uL3 family.</text>
</comment>